<evidence type="ECO:0000313" key="4">
    <source>
        <dbReference type="Proteomes" id="UP000035996"/>
    </source>
</evidence>
<dbReference type="InterPro" id="IPR011335">
    <property type="entry name" value="Restrct_endonuc-II-like"/>
</dbReference>
<dbReference type="RefSeq" id="WP_048313039.1">
    <property type="nucleotide sequence ID" value="NZ_CP119526.1"/>
</dbReference>
<proteinExistence type="predicted"/>
<sequence>MAKYNSNWNEKKIAKYLKEGRGQNRGKDYIPWIQVQDFPSRGRVSRVKGWKTERVHHFLSDLELSYFYLLEWSDFVIDVREQFPLKREETYAISKDKEIKHSTNDENDTPMVMTTDFLINRLENGKDVTYARTVKPSKELEDNRTIEKLEIERQYWEDYGIEWGIITEKEIPIEIVKNIKWIHSSYYIDESINPEGLRRLMEELKLLLRIKERTVIEVLDFFGQEYNLERGTSLSYLHHLIARKEVIIDMNMPFRVTSSIKDSILTIKQYEERDKIALY</sequence>
<evidence type="ECO:0000259" key="1">
    <source>
        <dbReference type="Pfam" id="PF08721"/>
    </source>
</evidence>
<reference evidence="3" key="1">
    <citation type="submission" date="2015-06" db="EMBL/GenBank/DDBJ databases">
        <authorList>
            <person name="Liu B."/>
            <person name="Wang J."/>
            <person name="Zhu Y."/>
            <person name="Liu G."/>
            <person name="Chen Q."/>
            <person name="Zheng C."/>
            <person name="Che J."/>
            <person name="Ge C."/>
            <person name="Shi H."/>
            <person name="Pan Z."/>
            <person name="Liu X."/>
        </authorList>
    </citation>
    <scope>NUCLEOTIDE SEQUENCE [LARGE SCALE GENOMIC DNA]</scope>
    <source>
        <strain evidence="3">DSM 16346</strain>
    </source>
</reference>
<dbReference type="AlphaFoldDB" id="A0A0J6FPU1"/>
<dbReference type="OrthoDB" id="5291587at2"/>
<dbReference type="Gene3D" id="1.10.10.10">
    <property type="entry name" value="Winged helix-like DNA-binding domain superfamily/Winged helix DNA-binding domain"/>
    <property type="match status" value="1"/>
</dbReference>
<evidence type="ECO:0000259" key="2">
    <source>
        <dbReference type="Pfam" id="PF08722"/>
    </source>
</evidence>
<dbReference type="Pfam" id="PF08721">
    <property type="entry name" value="Tn7_Tnp_TnsA_C"/>
    <property type="match status" value="1"/>
</dbReference>
<comment type="caution">
    <text evidence="3">The sequence shown here is derived from an EMBL/GenBank/DDBJ whole genome shotgun (WGS) entry which is preliminary data.</text>
</comment>
<evidence type="ECO:0008006" key="5">
    <source>
        <dbReference type="Google" id="ProtNLM"/>
    </source>
</evidence>
<dbReference type="PATRIC" id="fig|157733.3.peg.2092"/>
<dbReference type="InterPro" id="IPR036388">
    <property type="entry name" value="WH-like_DNA-bd_sf"/>
</dbReference>
<dbReference type="GO" id="GO:0003676">
    <property type="term" value="F:nucleic acid binding"/>
    <property type="evidence" value="ECO:0007669"/>
    <property type="project" value="InterPro"/>
</dbReference>
<organism evidence="3 4">
    <name type="scientific">Guptibacillus hwajinpoensis</name>
    <dbReference type="NCBI Taxonomy" id="208199"/>
    <lineage>
        <taxon>Bacteria</taxon>
        <taxon>Bacillati</taxon>
        <taxon>Bacillota</taxon>
        <taxon>Bacilli</taxon>
        <taxon>Bacillales</taxon>
        <taxon>Guptibacillaceae</taxon>
        <taxon>Guptibacillus</taxon>
    </lineage>
</organism>
<dbReference type="Proteomes" id="UP000035996">
    <property type="component" value="Unassembled WGS sequence"/>
</dbReference>
<gene>
    <name evidence="3" type="ORF">AB986_18125</name>
</gene>
<accession>A0A0J6FPU1</accession>
<dbReference type="SUPFAM" id="SSF52980">
    <property type="entry name" value="Restriction endonuclease-like"/>
    <property type="match status" value="1"/>
</dbReference>
<feature type="domain" description="TnsA endonuclease N-terminal" evidence="2">
    <location>
        <begin position="76"/>
        <end position="168"/>
    </location>
</feature>
<dbReference type="InterPro" id="IPR014832">
    <property type="entry name" value="TnsA_C"/>
</dbReference>
<dbReference type="CDD" id="cd22362">
    <property type="entry name" value="TnsA_endonuclease-like"/>
    <property type="match status" value="1"/>
</dbReference>
<protein>
    <recommendedName>
        <fullName evidence="5">Tn7 transposition protein A</fullName>
    </recommendedName>
</protein>
<dbReference type="Gene3D" id="3.40.1350.10">
    <property type="match status" value="1"/>
</dbReference>
<keyword evidence="4" id="KW-1185">Reference proteome</keyword>
<dbReference type="InterPro" id="IPR011856">
    <property type="entry name" value="tRNA_endonuc-like_dom_sf"/>
</dbReference>
<dbReference type="STRING" id="157733.AB986_18125"/>
<dbReference type="Pfam" id="PF08722">
    <property type="entry name" value="Tn7_TnsA-like_N"/>
    <property type="match status" value="1"/>
</dbReference>
<dbReference type="EMBL" id="LELK01000006">
    <property type="protein sequence ID" value="KMM36357.1"/>
    <property type="molecule type" value="Genomic_DNA"/>
</dbReference>
<name>A0A0J6FPU1_9BACL</name>
<dbReference type="InterPro" id="IPR014833">
    <property type="entry name" value="TnsA_N"/>
</dbReference>
<evidence type="ECO:0000313" key="3">
    <source>
        <dbReference type="EMBL" id="KMM36357.1"/>
    </source>
</evidence>
<feature type="domain" description="TnsA endonuclease C-terminal" evidence="1">
    <location>
        <begin position="170"/>
        <end position="250"/>
    </location>
</feature>